<name>A0ABY2TUN9_9PSED</name>
<evidence type="ECO:0000259" key="1">
    <source>
        <dbReference type="Pfam" id="PF07969"/>
    </source>
</evidence>
<dbReference type="Pfam" id="PF07969">
    <property type="entry name" value="Amidohydro_3"/>
    <property type="match status" value="1"/>
</dbReference>
<gene>
    <name evidence="2" type="ORF">FEM54_33685</name>
</gene>
<sequence length="138" mass="14771">LFTHGSAWFSSEQGKKGQIKVGQLADVAALSADFFSVDEEAIKWIESVLTVVGGKVVYGAGDFEDFAPPQVPVLPDWSPVVKVPGHWRPSSPLQAQVHQCSGPCGVHAHGHEKARLSSVPVSDFQGFWGAFGCSCFAF</sequence>
<dbReference type="EMBL" id="VBVZ01001138">
    <property type="protein sequence ID" value="TLG82208.1"/>
    <property type="molecule type" value="Genomic_DNA"/>
</dbReference>
<keyword evidence="3" id="KW-1185">Reference proteome</keyword>
<evidence type="ECO:0000313" key="2">
    <source>
        <dbReference type="EMBL" id="TLG82208.1"/>
    </source>
</evidence>
<accession>A0ABY2TUN9</accession>
<organism evidence="2 3">
    <name type="scientific">Pseudomonas edaphica</name>
    <dbReference type="NCBI Taxonomy" id="2006980"/>
    <lineage>
        <taxon>Bacteria</taxon>
        <taxon>Pseudomonadati</taxon>
        <taxon>Pseudomonadota</taxon>
        <taxon>Gammaproteobacteria</taxon>
        <taxon>Pseudomonadales</taxon>
        <taxon>Pseudomonadaceae</taxon>
        <taxon>Pseudomonas</taxon>
    </lineage>
</organism>
<comment type="caution">
    <text evidence="2">The sequence shown here is derived from an EMBL/GenBank/DDBJ whole genome shotgun (WGS) entry which is preliminary data.</text>
</comment>
<proteinExistence type="predicted"/>
<reference evidence="2 3" key="1">
    <citation type="submission" date="2019-05" db="EMBL/GenBank/DDBJ databases">
        <title>Pseudomonas edaphica sp. nov., isolated from rhizospheric soil of Cistus ladanifer L. in Spain.</title>
        <authorList>
            <person name="Peix A."/>
        </authorList>
    </citation>
    <scope>NUCLEOTIDE SEQUENCE [LARGE SCALE GENOMIC DNA]</scope>
    <source>
        <strain evidence="2 3">RD25</strain>
    </source>
</reference>
<dbReference type="RefSeq" id="WP_138454416.1">
    <property type="nucleotide sequence ID" value="NZ_VBVZ01001138.1"/>
</dbReference>
<dbReference type="InterPro" id="IPR013108">
    <property type="entry name" value="Amidohydro_3"/>
</dbReference>
<evidence type="ECO:0000313" key="3">
    <source>
        <dbReference type="Proteomes" id="UP000304941"/>
    </source>
</evidence>
<dbReference type="Proteomes" id="UP000304941">
    <property type="component" value="Unassembled WGS sequence"/>
</dbReference>
<feature type="domain" description="Amidohydrolase 3" evidence="1">
    <location>
        <begin position="1"/>
        <end position="58"/>
    </location>
</feature>
<dbReference type="SUPFAM" id="SSF51338">
    <property type="entry name" value="Composite domain of metallo-dependent hydrolases"/>
    <property type="match status" value="1"/>
</dbReference>
<protein>
    <submittedName>
        <fullName evidence="2">Amidohydrolase</fullName>
    </submittedName>
</protein>
<feature type="non-terminal residue" evidence="2">
    <location>
        <position position="1"/>
    </location>
</feature>
<dbReference type="InterPro" id="IPR011059">
    <property type="entry name" value="Metal-dep_hydrolase_composite"/>
</dbReference>